<feature type="domain" description="HTH lysR-type" evidence="5">
    <location>
        <begin position="8"/>
        <end position="65"/>
    </location>
</feature>
<evidence type="ECO:0000256" key="2">
    <source>
        <dbReference type="ARBA" id="ARBA00023015"/>
    </source>
</evidence>
<keyword evidence="4" id="KW-0804">Transcription</keyword>
<dbReference type="GO" id="GO:0043565">
    <property type="term" value="F:sequence-specific DNA binding"/>
    <property type="evidence" value="ECO:0007669"/>
    <property type="project" value="TreeGrafter"/>
</dbReference>
<evidence type="ECO:0000313" key="6">
    <source>
        <dbReference type="EMBL" id="PRD64281.1"/>
    </source>
</evidence>
<evidence type="ECO:0000313" key="7">
    <source>
        <dbReference type="Proteomes" id="UP000238589"/>
    </source>
</evidence>
<name>A0A2S9K1H4_9BURK</name>
<evidence type="ECO:0000259" key="5">
    <source>
        <dbReference type="PROSITE" id="PS50931"/>
    </source>
</evidence>
<sequence length="296" mass="32371">MNPRKLTPSMSLLLAFDASARHLSFTRAAQDLHLTQSAVSRQVQALEALLGVPLFVRDQRKITLTGAGSTYHREVAAALQRIRNGSLQAIASQSGSGSLHLAALPTFASKWLLPRLNDFYRQHPGILVHVHSRIGQFDLDQAGMDAAIGVGDGTWPGLVSHRLMDEVLLPVISPALRLEQPLRTPADLLEHLLLVVATRSSAWPQWFAQQGLPASRLRLGPQFELTSHLIQAVASGIGVGLLPSFLVEDELKKGTLELAFDLPLASGYTYYLFVRPEQLTLPSVATFSDWLARQAI</sequence>
<dbReference type="AlphaFoldDB" id="A0A2S9K1H4"/>
<evidence type="ECO:0000256" key="1">
    <source>
        <dbReference type="ARBA" id="ARBA00009437"/>
    </source>
</evidence>
<dbReference type="EMBL" id="PVLQ01000078">
    <property type="protein sequence ID" value="PRD64281.1"/>
    <property type="molecule type" value="Genomic_DNA"/>
</dbReference>
<protein>
    <submittedName>
        <fullName evidence="6">LysR family transcriptional regulator</fullName>
    </submittedName>
</protein>
<dbReference type="SUPFAM" id="SSF53850">
    <property type="entry name" value="Periplasmic binding protein-like II"/>
    <property type="match status" value="1"/>
</dbReference>
<dbReference type="Gene3D" id="1.10.10.10">
    <property type="entry name" value="Winged helix-like DNA-binding domain superfamily/Winged helix DNA-binding domain"/>
    <property type="match status" value="1"/>
</dbReference>
<keyword evidence="7" id="KW-1185">Reference proteome</keyword>
<dbReference type="GO" id="GO:0006351">
    <property type="term" value="P:DNA-templated transcription"/>
    <property type="evidence" value="ECO:0007669"/>
    <property type="project" value="TreeGrafter"/>
</dbReference>
<dbReference type="Gene3D" id="3.40.190.10">
    <property type="entry name" value="Periplasmic binding protein-like II"/>
    <property type="match status" value="2"/>
</dbReference>
<keyword evidence="3" id="KW-0238">DNA-binding</keyword>
<dbReference type="InterPro" id="IPR058163">
    <property type="entry name" value="LysR-type_TF_proteobact-type"/>
</dbReference>
<dbReference type="InterPro" id="IPR036390">
    <property type="entry name" value="WH_DNA-bd_sf"/>
</dbReference>
<dbReference type="OrthoDB" id="9178397at2"/>
<dbReference type="InterPro" id="IPR036388">
    <property type="entry name" value="WH-like_DNA-bd_sf"/>
</dbReference>
<dbReference type="GO" id="GO:0003700">
    <property type="term" value="F:DNA-binding transcription factor activity"/>
    <property type="evidence" value="ECO:0007669"/>
    <property type="project" value="InterPro"/>
</dbReference>
<dbReference type="Proteomes" id="UP000238589">
    <property type="component" value="Unassembled WGS sequence"/>
</dbReference>
<comment type="similarity">
    <text evidence="1">Belongs to the LysR transcriptional regulatory family.</text>
</comment>
<dbReference type="InterPro" id="IPR005119">
    <property type="entry name" value="LysR_subst-bd"/>
</dbReference>
<dbReference type="PRINTS" id="PR00039">
    <property type="entry name" value="HTHLYSR"/>
</dbReference>
<dbReference type="SUPFAM" id="SSF46785">
    <property type="entry name" value="Winged helix' DNA-binding domain"/>
    <property type="match status" value="1"/>
</dbReference>
<proteinExistence type="inferred from homology"/>
<dbReference type="PROSITE" id="PS50931">
    <property type="entry name" value="HTH_LYSR"/>
    <property type="match status" value="1"/>
</dbReference>
<dbReference type="FunFam" id="3.40.190.10:FF:000017">
    <property type="entry name" value="Glycine cleavage system transcriptional activator"/>
    <property type="match status" value="1"/>
</dbReference>
<dbReference type="PANTHER" id="PTHR30537">
    <property type="entry name" value="HTH-TYPE TRANSCRIPTIONAL REGULATOR"/>
    <property type="match status" value="1"/>
</dbReference>
<comment type="caution">
    <text evidence="6">The sequence shown here is derived from an EMBL/GenBank/DDBJ whole genome shotgun (WGS) entry which is preliminary data.</text>
</comment>
<dbReference type="Pfam" id="PF03466">
    <property type="entry name" value="LysR_substrate"/>
    <property type="match status" value="1"/>
</dbReference>
<dbReference type="PANTHER" id="PTHR30537:SF26">
    <property type="entry name" value="GLYCINE CLEAVAGE SYSTEM TRANSCRIPTIONAL ACTIVATOR"/>
    <property type="match status" value="1"/>
</dbReference>
<dbReference type="Pfam" id="PF00126">
    <property type="entry name" value="HTH_1"/>
    <property type="match status" value="1"/>
</dbReference>
<evidence type="ECO:0000256" key="4">
    <source>
        <dbReference type="ARBA" id="ARBA00023163"/>
    </source>
</evidence>
<reference evidence="6 7" key="1">
    <citation type="submission" date="2018-03" db="EMBL/GenBank/DDBJ databases">
        <title>Comparative genomics illustrates the genes involved in a hyperalkaliphilic mechanisms of Serpentinomonas isolated from highly-alkaline calcium-rich serpentinized springs.</title>
        <authorList>
            <person name="Suzuki S."/>
            <person name="Ishii S."/>
            <person name="Walworth N."/>
            <person name="Bird L."/>
            <person name="Kuenen J.G."/>
            <person name="Nealson K.H."/>
        </authorList>
    </citation>
    <scope>NUCLEOTIDE SEQUENCE [LARGE SCALE GENOMIC DNA]</scope>
    <source>
        <strain evidence="6 7">P1</strain>
    </source>
</reference>
<gene>
    <name evidence="6" type="ORF">C6P64_15295</name>
</gene>
<evidence type="ECO:0000256" key="3">
    <source>
        <dbReference type="ARBA" id="ARBA00023125"/>
    </source>
</evidence>
<dbReference type="RefSeq" id="WP_105749422.1">
    <property type="nucleotide sequence ID" value="NZ_PVLQ01000078.1"/>
</dbReference>
<keyword evidence="2" id="KW-0805">Transcription regulation</keyword>
<dbReference type="InterPro" id="IPR000847">
    <property type="entry name" value="LysR_HTH_N"/>
</dbReference>
<organism evidence="6 7">
    <name type="scientific">Malikia granosa</name>
    <dbReference type="NCBI Taxonomy" id="263067"/>
    <lineage>
        <taxon>Bacteria</taxon>
        <taxon>Pseudomonadati</taxon>
        <taxon>Pseudomonadota</taxon>
        <taxon>Betaproteobacteria</taxon>
        <taxon>Burkholderiales</taxon>
        <taxon>Comamonadaceae</taxon>
        <taxon>Malikia</taxon>
    </lineage>
</organism>
<dbReference type="FunFam" id="1.10.10.10:FF:000001">
    <property type="entry name" value="LysR family transcriptional regulator"/>
    <property type="match status" value="1"/>
</dbReference>
<accession>A0A2S9K1H4</accession>